<proteinExistence type="predicted"/>
<gene>
    <name evidence="1" type="ORF">PPRIM_AZ9-3.1.T0520059</name>
</gene>
<protein>
    <submittedName>
        <fullName evidence="1">Uncharacterized protein</fullName>
    </submittedName>
</protein>
<comment type="caution">
    <text evidence="1">The sequence shown here is derived from an EMBL/GenBank/DDBJ whole genome shotgun (WGS) entry which is preliminary data.</text>
</comment>
<reference evidence="1" key="1">
    <citation type="submission" date="2021-01" db="EMBL/GenBank/DDBJ databases">
        <authorList>
            <consortium name="Genoscope - CEA"/>
            <person name="William W."/>
        </authorList>
    </citation>
    <scope>NUCLEOTIDE SEQUENCE</scope>
</reference>
<keyword evidence="2" id="KW-1185">Reference proteome</keyword>
<dbReference type="Proteomes" id="UP000688137">
    <property type="component" value="Unassembled WGS sequence"/>
</dbReference>
<evidence type="ECO:0000313" key="1">
    <source>
        <dbReference type="EMBL" id="CAD8074061.1"/>
    </source>
</evidence>
<accession>A0A8S1M890</accession>
<dbReference type="AlphaFoldDB" id="A0A8S1M890"/>
<dbReference type="EMBL" id="CAJJDM010000052">
    <property type="protein sequence ID" value="CAD8074061.1"/>
    <property type="molecule type" value="Genomic_DNA"/>
</dbReference>
<organism evidence="1 2">
    <name type="scientific">Paramecium primaurelia</name>
    <dbReference type="NCBI Taxonomy" id="5886"/>
    <lineage>
        <taxon>Eukaryota</taxon>
        <taxon>Sar</taxon>
        <taxon>Alveolata</taxon>
        <taxon>Ciliophora</taxon>
        <taxon>Intramacronucleata</taxon>
        <taxon>Oligohymenophorea</taxon>
        <taxon>Peniculida</taxon>
        <taxon>Parameciidae</taxon>
        <taxon>Paramecium</taxon>
    </lineage>
</organism>
<sequence length="155" mass="18457">MGYFCKKSNEESYKLFRKLCQLIDCTLMDIQTLQYIPRTIIASYMYLIISFQLNVFDIDMLEVMSRTSMFLLNRDNQFNQIFEQFVSITFGFALHDILPAIQYTVGFYELQINYETPPGVALLLNTPLESNYEEFLSFQCYSKYLLEFIRQKTRD</sequence>
<name>A0A8S1M890_PARPR</name>
<evidence type="ECO:0000313" key="2">
    <source>
        <dbReference type="Proteomes" id="UP000688137"/>
    </source>
</evidence>